<evidence type="ECO:0000256" key="1">
    <source>
        <dbReference type="ARBA" id="ARBA00005474"/>
    </source>
</evidence>
<dbReference type="PANTHER" id="PTHR31301:SF19">
    <property type="entry name" value="LOB DOMAIN-CONTAINING PROTEIN 2"/>
    <property type="match status" value="1"/>
</dbReference>
<dbReference type="InParanoid" id="A0A7J7CF76"/>
<comment type="caution">
    <text evidence="3">The sequence shown here is derived from an EMBL/GenBank/DDBJ whole genome shotgun (WGS) entry which is preliminary data.</text>
</comment>
<keyword evidence="4" id="KW-1185">Reference proteome</keyword>
<accession>A0A7J7CF76</accession>
<sequence>MLSNKNESNGAERAAAQPACAACKHQRKRCKRECILAPYFPADKSKEFQALHKVFGVSNLGKLMTRVKEVDRKKASESFTWEASWRLLDPALGPQGEYLKVCEELKKYKKLCEELSRTVQLHRTMTTPRGSVIGWNVTNGMGNGIMNGNSNSFSRNNNTSNNLMVDLSTYGFQSQYVQNPDKVLKQQKDVGPIVVPYQQQQQQNSLNTGHHQQYCLPAGKDLVFAH</sequence>
<dbReference type="InterPro" id="IPR004883">
    <property type="entry name" value="LOB"/>
</dbReference>
<evidence type="ECO:0000313" key="4">
    <source>
        <dbReference type="Proteomes" id="UP000593562"/>
    </source>
</evidence>
<dbReference type="AlphaFoldDB" id="A0A7J7CF76"/>
<proteinExistence type="inferred from homology"/>
<evidence type="ECO:0000259" key="2">
    <source>
        <dbReference type="PROSITE" id="PS50891"/>
    </source>
</evidence>
<dbReference type="Proteomes" id="UP000593562">
    <property type="component" value="Unassembled WGS sequence"/>
</dbReference>
<dbReference type="EMBL" id="JAAARO010000017">
    <property type="protein sequence ID" value="KAF5732595.1"/>
    <property type="molecule type" value="Genomic_DNA"/>
</dbReference>
<feature type="domain" description="LOB" evidence="2">
    <location>
        <begin position="18"/>
        <end position="119"/>
    </location>
</feature>
<protein>
    <submittedName>
        <fullName evidence="3">LOB domain-containing protein 2-like</fullName>
    </submittedName>
</protein>
<dbReference type="PROSITE" id="PS50891">
    <property type="entry name" value="LOB"/>
    <property type="match status" value="1"/>
</dbReference>
<gene>
    <name evidence="3" type="ORF">HS088_TW17G00125</name>
</gene>
<comment type="similarity">
    <text evidence="1">Belongs to the LOB domain-containing protein family.</text>
</comment>
<reference evidence="3 4" key="1">
    <citation type="journal article" date="2020" name="Nat. Commun.">
        <title>Genome of Tripterygium wilfordii and identification of cytochrome P450 involved in triptolide biosynthesis.</title>
        <authorList>
            <person name="Tu L."/>
            <person name="Su P."/>
            <person name="Zhang Z."/>
            <person name="Gao L."/>
            <person name="Wang J."/>
            <person name="Hu T."/>
            <person name="Zhou J."/>
            <person name="Zhang Y."/>
            <person name="Zhao Y."/>
            <person name="Liu Y."/>
            <person name="Song Y."/>
            <person name="Tong Y."/>
            <person name="Lu Y."/>
            <person name="Yang J."/>
            <person name="Xu C."/>
            <person name="Jia M."/>
            <person name="Peters R.J."/>
            <person name="Huang L."/>
            <person name="Gao W."/>
        </authorList>
    </citation>
    <scope>NUCLEOTIDE SEQUENCE [LARGE SCALE GENOMIC DNA]</scope>
    <source>
        <strain evidence="4">cv. XIE 37</strain>
        <tissue evidence="3">Leaf</tissue>
    </source>
</reference>
<dbReference type="Pfam" id="PF03195">
    <property type="entry name" value="LOB"/>
    <property type="match status" value="1"/>
</dbReference>
<organism evidence="3 4">
    <name type="scientific">Tripterygium wilfordii</name>
    <name type="common">Thunder God vine</name>
    <dbReference type="NCBI Taxonomy" id="458696"/>
    <lineage>
        <taxon>Eukaryota</taxon>
        <taxon>Viridiplantae</taxon>
        <taxon>Streptophyta</taxon>
        <taxon>Embryophyta</taxon>
        <taxon>Tracheophyta</taxon>
        <taxon>Spermatophyta</taxon>
        <taxon>Magnoliopsida</taxon>
        <taxon>eudicotyledons</taxon>
        <taxon>Gunneridae</taxon>
        <taxon>Pentapetalae</taxon>
        <taxon>rosids</taxon>
        <taxon>fabids</taxon>
        <taxon>Celastrales</taxon>
        <taxon>Celastraceae</taxon>
        <taxon>Tripterygium</taxon>
    </lineage>
</organism>
<evidence type="ECO:0000313" key="3">
    <source>
        <dbReference type="EMBL" id="KAF5732595.1"/>
    </source>
</evidence>
<dbReference type="PANTHER" id="PTHR31301">
    <property type="entry name" value="LOB DOMAIN-CONTAINING PROTEIN 4-RELATED"/>
    <property type="match status" value="1"/>
</dbReference>
<name>A0A7J7CF76_TRIWF</name>